<evidence type="ECO:0000313" key="3">
    <source>
        <dbReference type="Proteomes" id="UP000325081"/>
    </source>
</evidence>
<feature type="region of interest" description="Disordered" evidence="1">
    <location>
        <begin position="78"/>
        <end position="103"/>
    </location>
</feature>
<proteinExistence type="predicted"/>
<protein>
    <submittedName>
        <fullName evidence="2">PIF-like orf1</fullName>
    </submittedName>
</protein>
<name>A0A5A7QNI5_STRAF</name>
<accession>A0A5A7QNI5</accession>
<dbReference type="Proteomes" id="UP000325081">
    <property type="component" value="Unassembled WGS sequence"/>
</dbReference>
<feature type="region of interest" description="Disordered" evidence="1">
    <location>
        <begin position="136"/>
        <end position="171"/>
    </location>
</feature>
<feature type="compositionally biased region" description="Polar residues" evidence="1">
    <location>
        <begin position="145"/>
        <end position="155"/>
    </location>
</feature>
<evidence type="ECO:0000256" key="1">
    <source>
        <dbReference type="SAM" id="MobiDB-lite"/>
    </source>
</evidence>
<reference evidence="3" key="1">
    <citation type="journal article" date="2019" name="Curr. Biol.">
        <title>Genome Sequence of Striga asiatica Provides Insight into the Evolution of Plant Parasitism.</title>
        <authorList>
            <person name="Yoshida S."/>
            <person name="Kim S."/>
            <person name="Wafula E.K."/>
            <person name="Tanskanen J."/>
            <person name="Kim Y.M."/>
            <person name="Honaas L."/>
            <person name="Yang Z."/>
            <person name="Spallek T."/>
            <person name="Conn C.E."/>
            <person name="Ichihashi Y."/>
            <person name="Cheong K."/>
            <person name="Cui S."/>
            <person name="Der J.P."/>
            <person name="Gundlach H."/>
            <person name="Jiao Y."/>
            <person name="Hori C."/>
            <person name="Ishida J.K."/>
            <person name="Kasahara H."/>
            <person name="Kiba T."/>
            <person name="Kim M.S."/>
            <person name="Koo N."/>
            <person name="Laohavisit A."/>
            <person name="Lee Y.H."/>
            <person name="Lumba S."/>
            <person name="McCourt P."/>
            <person name="Mortimer J.C."/>
            <person name="Mutuku J.M."/>
            <person name="Nomura T."/>
            <person name="Sasaki-Sekimoto Y."/>
            <person name="Seto Y."/>
            <person name="Wang Y."/>
            <person name="Wakatake T."/>
            <person name="Sakakibara H."/>
            <person name="Demura T."/>
            <person name="Yamaguchi S."/>
            <person name="Yoneyama K."/>
            <person name="Manabe R.I."/>
            <person name="Nelson D.C."/>
            <person name="Schulman A.H."/>
            <person name="Timko M.P."/>
            <person name="dePamphilis C.W."/>
            <person name="Choi D."/>
            <person name="Shirasu K."/>
        </authorList>
    </citation>
    <scope>NUCLEOTIDE SEQUENCE [LARGE SCALE GENOMIC DNA]</scope>
    <source>
        <strain evidence="3">cv. UVA1</strain>
    </source>
</reference>
<dbReference type="PANTHER" id="PTHR31704:SF55">
    <property type="entry name" value="MYB_SANT-LIKE DNA-BINDING DOMAIN PROTEIN"/>
    <property type="match status" value="1"/>
</dbReference>
<dbReference type="EMBL" id="BKCP01007626">
    <property type="protein sequence ID" value="GER46566.1"/>
    <property type="molecule type" value="Genomic_DNA"/>
</dbReference>
<sequence>MKKDWRLWKYLKTRETGLGWDPTTGKLDCSDEWRSPKPEAKKFRNKAIHPSVEEQWDRLFGDTVGSVCVAPSATHKSLNNEEPVNIDDDEENEGNVNLVDGNDTYSTYSQYSSRLEGLEQEDNGFWNDFVATVNGNDPSHPPIRASSTPNIVSKGTQSSKSTPMSTKTKGLKRKRRQFGGFVMIKHHLDQVNEFHSNVLGLLKYGTPKDSENSNGASVQSIMDIMNGLADNGGMDESGELWYHSICVLQDSVNREMFLKMDNDGARFSWLKFMHAKNIF</sequence>
<dbReference type="PANTHER" id="PTHR31704">
    <property type="entry name" value="MYB/SANT-LIKE DNA-BINDING DOMAIN PROTEIN-RELATED"/>
    <property type="match status" value="1"/>
</dbReference>
<keyword evidence="3" id="KW-1185">Reference proteome</keyword>
<organism evidence="2 3">
    <name type="scientific">Striga asiatica</name>
    <name type="common">Asiatic witchweed</name>
    <name type="synonym">Buchnera asiatica</name>
    <dbReference type="NCBI Taxonomy" id="4170"/>
    <lineage>
        <taxon>Eukaryota</taxon>
        <taxon>Viridiplantae</taxon>
        <taxon>Streptophyta</taxon>
        <taxon>Embryophyta</taxon>
        <taxon>Tracheophyta</taxon>
        <taxon>Spermatophyta</taxon>
        <taxon>Magnoliopsida</taxon>
        <taxon>eudicotyledons</taxon>
        <taxon>Gunneridae</taxon>
        <taxon>Pentapetalae</taxon>
        <taxon>asterids</taxon>
        <taxon>lamiids</taxon>
        <taxon>Lamiales</taxon>
        <taxon>Orobanchaceae</taxon>
        <taxon>Buchnereae</taxon>
        <taxon>Striga</taxon>
    </lineage>
</organism>
<evidence type="ECO:0000313" key="2">
    <source>
        <dbReference type="EMBL" id="GER46566.1"/>
    </source>
</evidence>
<dbReference type="AlphaFoldDB" id="A0A5A7QNI5"/>
<gene>
    <name evidence="2" type="ORF">STAS_23627</name>
</gene>
<feature type="compositionally biased region" description="Acidic residues" evidence="1">
    <location>
        <begin position="84"/>
        <end position="93"/>
    </location>
</feature>
<dbReference type="OrthoDB" id="4955136at2759"/>
<feature type="compositionally biased region" description="Low complexity" evidence="1">
    <location>
        <begin position="156"/>
        <end position="168"/>
    </location>
</feature>
<comment type="caution">
    <text evidence="2">The sequence shown here is derived from an EMBL/GenBank/DDBJ whole genome shotgun (WGS) entry which is preliminary data.</text>
</comment>